<protein>
    <submittedName>
        <fullName evidence="6">Two component transcriptional regulator, LuxR family</fullName>
    </submittedName>
</protein>
<dbReference type="Pfam" id="PF00196">
    <property type="entry name" value="GerE"/>
    <property type="match status" value="1"/>
</dbReference>
<dbReference type="PROSITE" id="PS50110">
    <property type="entry name" value="RESPONSE_REGULATORY"/>
    <property type="match status" value="1"/>
</dbReference>
<dbReference type="InterPro" id="IPR011006">
    <property type="entry name" value="CheY-like_superfamily"/>
</dbReference>
<dbReference type="SUPFAM" id="SSF46894">
    <property type="entry name" value="C-terminal effector domain of the bipartite response regulators"/>
    <property type="match status" value="1"/>
</dbReference>
<feature type="domain" description="HTH luxR-type" evidence="4">
    <location>
        <begin position="140"/>
        <end position="205"/>
    </location>
</feature>
<dbReference type="SMART" id="SM00448">
    <property type="entry name" value="REC"/>
    <property type="match status" value="1"/>
</dbReference>
<dbReference type="STRING" id="1245526.SAMN05216580_2353"/>
<evidence type="ECO:0000259" key="4">
    <source>
        <dbReference type="PROSITE" id="PS50043"/>
    </source>
</evidence>
<dbReference type="OrthoDB" id="9796655at2"/>
<keyword evidence="7" id="KW-1185">Reference proteome</keyword>
<evidence type="ECO:0000256" key="1">
    <source>
        <dbReference type="ARBA" id="ARBA00022553"/>
    </source>
</evidence>
<dbReference type="AlphaFoldDB" id="A0A1H2HJH4"/>
<dbReference type="InterPro" id="IPR001789">
    <property type="entry name" value="Sig_transdc_resp-reg_receiver"/>
</dbReference>
<keyword evidence="2" id="KW-0238">DNA-binding</keyword>
<dbReference type="GO" id="GO:0003677">
    <property type="term" value="F:DNA binding"/>
    <property type="evidence" value="ECO:0007669"/>
    <property type="project" value="UniProtKB-KW"/>
</dbReference>
<reference evidence="7" key="1">
    <citation type="submission" date="2016-10" db="EMBL/GenBank/DDBJ databases">
        <authorList>
            <person name="Varghese N."/>
            <person name="Submissions S."/>
        </authorList>
    </citation>
    <scope>NUCLEOTIDE SEQUENCE [LARGE SCALE GENOMIC DNA]</scope>
    <source>
        <strain evidence="7">CCTCC 2012022</strain>
    </source>
</reference>
<dbReference type="PRINTS" id="PR00038">
    <property type="entry name" value="HTHLUXR"/>
</dbReference>
<dbReference type="Pfam" id="PF00072">
    <property type="entry name" value="Response_reg"/>
    <property type="match status" value="1"/>
</dbReference>
<evidence type="ECO:0000256" key="2">
    <source>
        <dbReference type="ARBA" id="ARBA00023125"/>
    </source>
</evidence>
<dbReference type="SUPFAM" id="SSF52172">
    <property type="entry name" value="CheY-like"/>
    <property type="match status" value="1"/>
</dbReference>
<gene>
    <name evidence="6" type="ORF">SAMN05216580_2353</name>
</gene>
<organism evidence="6 7">
    <name type="scientific">Geopseudomonas guangdongensis</name>
    <dbReference type="NCBI Taxonomy" id="1245526"/>
    <lineage>
        <taxon>Bacteria</taxon>
        <taxon>Pseudomonadati</taxon>
        <taxon>Pseudomonadota</taxon>
        <taxon>Gammaproteobacteria</taxon>
        <taxon>Pseudomonadales</taxon>
        <taxon>Pseudomonadaceae</taxon>
        <taxon>Geopseudomonas</taxon>
    </lineage>
</organism>
<proteinExistence type="predicted"/>
<dbReference type="PANTHER" id="PTHR43214:SF43">
    <property type="entry name" value="TWO-COMPONENT RESPONSE REGULATOR"/>
    <property type="match status" value="1"/>
</dbReference>
<keyword evidence="1 3" id="KW-0597">Phosphoprotein</keyword>
<evidence type="ECO:0000313" key="7">
    <source>
        <dbReference type="Proteomes" id="UP000243063"/>
    </source>
</evidence>
<evidence type="ECO:0000259" key="5">
    <source>
        <dbReference type="PROSITE" id="PS50110"/>
    </source>
</evidence>
<dbReference type="InterPro" id="IPR000792">
    <property type="entry name" value="Tscrpt_reg_LuxR_C"/>
</dbReference>
<dbReference type="RefSeq" id="WP_090214666.1">
    <property type="nucleotide sequence ID" value="NZ_LT629780.1"/>
</dbReference>
<accession>A0A1H2HJH4</accession>
<dbReference type="EMBL" id="LT629780">
    <property type="protein sequence ID" value="SDU31708.1"/>
    <property type="molecule type" value="Genomic_DNA"/>
</dbReference>
<dbReference type="PROSITE" id="PS50043">
    <property type="entry name" value="HTH_LUXR_2"/>
    <property type="match status" value="1"/>
</dbReference>
<dbReference type="GO" id="GO:0006355">
    <property type="term" value="P:regulation of DNA-templated transcription"/>
    <property type="evidence" value="ECO:0007669"/>
    <property type="project" value="InterPro"/>
</dbReference>
<evidence type="ECO:0000256" key="3">
    <source>
        <dbReference type="PROSITE-ProRule" id="PRU00169"/>
    </source>
</evidence>
<name>A0A1H2HJH4_9GAMM</name>
<dbReference type="InterPro" id="IPR058245">
    <property type="entry name" value="NreC/VraR/RcsB-like_REC"/>
</dbReference>
<dbReference type="InterPro" id="IPR016032">
    <property type="entry name" value="Sig_transdc_resp-reg_C-effctor"/>
</dbReference>
<dbReference type="PANTHER" id="PTHR43214">
    <property type="entry name" value="TWO-COMPONENT RESPONSE REGULATOR"/>
    <property type="match status" value="1"/>
</dbReference>
<sequence>MNILIVDDHAVVRQGYASLLATLLDDVVVSEADNGEDVLQRVARECPDLLILDVGLPGISGLETARRLLAREPQLRVLFFSMHDELPVVRKALETGARGYLTKSAPPQVLLEAVRKVLAGHTYIEHGLATALACAGQEGQDPRLRGMTQRELEIFVLLARGVALRQIAEKLCISAKTVSNYQTLLKNKLQVGSQSELVHLAIDTGLLRVGVA</sequence>
<dbReference type="SMART" id="SM00421">
    <property type="entry name" value="HTH_LUXR"/>
    <property type="match status" value="1"/>
</dbReference>
<dbReference type="CDD" id="cd06170">
    <property type="entry name" value="LuxR_C_like"/>
    <property type="match status" value="1"/>
</dbReference>
<dbReference type="CDD" id="cd17535">
    <property type="entry name" value="REC_NarL-like"/>
    <property type="match status" value="1"/>
</dbReference>
<dbReference type="Gene3D" id="3.40.50.2300">
    <property type="match status" value="1"/>
</dbReference>
<evidence type="ECO:0000313" key="6">
    <source>
        <dbReference type="EMBL" id="SDU31708.1"/>
    </source>
</evidence>
<dbReference type="GO" id="GO:0000160">
    <property type="term" value="P:phosphorelay signal transduction system"/>
    <property type="evidence" value="ECO:0007669"/>
    <property type="project" value="InterPro"/>
</dbReference>
<dbReference type="Proteomes" id="UP000243063">
    <property type="component" value="Chromosome I"/>
</dbReference>
<dbReference type="InterPro" id="IPR039420">
    <property type="entry name" value="WalR-like"/>
</dbReference>
<feature type="modified residue" description="4-aspartylphosphate" evidence="3">
    <location>
        <position position="53"/>
    </location>
</feature>
<feature type="domain" description="Response regulatory" evidence="5">
    <location>
        <begin position="2"/>
        <end position="118"/>
    </location>
</feature>